<dbReference type="InterPro" id="IPR047641">
    <property type="entry name" value="ABC_transpr_MalK/UgpC-like"/>
</dbReference>
<protein>
    <submittedName>
        <fullName evidence="2">ABC transporter ATP-binding protein</fullName>
    </submittedName>
</protein>
<dbReference type="GO" id="GO:0055052">
    <property type="term" value="C:ATP-binding cassette (ABC) transporter complex, substrate-binding subunit-containing"/>
    <property type="evidence" value="ECO:0007669"/>
    <property type="project" value="TreeGrafter"/>
</dbReference>
<dbReference type="EMBL" id="VULY01000018">
    <property type="protein sequence ID" value="MSR93900.1"/>
    <property type="molecule type" value="Genomic_DNA"/>
</dbReference>
<dbReference type="AlphaFoldDB" id="A0A6N7V189"/>
<evidence type="ECO:0000259" key="1">
    <source>
        <dbReference type="Pfam" id="PF00005"/>
    </source>
</evidence>
<keyword evidence="3" id="KW-1185">Reference proteome</keyword>
<evidence type="ECO:0000313" key="2">
    <source>
        <dbReference type="EMBL" id="MSR93900.1"/>
    </source>
</evidence>
<sequence>MHTNTYLGQRQRKMVHTIKNTDLLIYNTLNKMKKLELIDINKSYDTNVPVLKNVSFSVENGEFLVLLGPSGCGKSTILSIIAGFEKQNDGSVIIDGRNCDTVSCQNRDIAMVFQNYALYPNMNV</sequence>
<reference evidence="2 3" key="1">
    <citation type="submission" date="2019-08" db="EMBL/GenBank/DDBJ databases">
        <title>In-depth cultivation of the pig gut microbiome towards novel bacterial diversity and tailored functional studies.</title>
        <authorList>
            <person name="Wylensek D."/>
            <person name="Hitch T.C.A."/>
            <person name="Clavel T."/>
        </authorList>
    </citation>
    <scope>NUCLEOTIDE SEQUENCE [LARGE SCALE GENOMIC DNA]</scope>
    <source>
        <strain evidence="2 3">68-1-5</strain>
    </source>
</reference>
<name>A0A6N7V189_9FIRM</name>
<comment type="caution">
    <text evidence="2">The sequence shown here is derived from an EMBL/GenBank/DDBJ whole genome shotgun (WGS) entry which is preliminary data.</text>
</comment>
<gene>
    <name evidence="2" type="ORF">FYJ34_06440</name>
</gene>
<dbReference type="SUPFAM" id="SSF52540">
    <property type="entry name" value="P-loop containing nucleoside triphosphate hydrolases"/>
    <property type="match status" value="1"/>
</dbReference>
<feature type="domain" description="ABC transporter" evidence="1">
    <location>
        <begin position="51"/>
        <end position="123"/>
    </location>
</feature>
<dbReference type="InterPro" id="IPR027417">
    <property type="entry name" value="P-loop_NTPase"/>
</dbReference>
<keyword evidence="2" id="KW-0547">Nucleotide-binding</keyword>
<dbReference type="Pfam" id="PF00005">
    <property type="entry name" value="ABC_tran"/>
    <property type="match status" value="1"/>
</dbReference>
<accession>A0A6N7V189</accession>
<dbReference type="PANTHER" id="PTHR43875:SF14">
    <property type="entry name" value="ABC TRANSPORTER ATP-BINDING PROTEIN"/>
    <property type="match status" value="1"/>
</dbReference>
<organism evidence="2 3">
    <name type="scientific">Suipraeoptans intestinalis</name>
    <dbReference type="NCBI Taxonomy" id="2606628"/>
    <lineage>
        <taxon>Bacteria</taxon>
        <taxon>Bacillati</taxon>
        <taxon>Bacillota</taxon>
        <taxon>Clostridia</taxon>
        <taxon>Lachnospirales</taxon>
        <taxon>Lachnospiraceae</taxon>
        <taxon>Suipraeoptans</taxon>
    </lineage>
</organism>
<dbReference type="GO" id="GO:0005524">
    <property type="term" value="F:ATP binding"/>
    <property type="evidence" value="ECO:0007669"/>
    <property type="project" value="UniProtKB-KW"/>
</dbReference>
<dbReference type="Proteomes" id="UP000434409">
    <property type="component" value="Unassembled WGS sequence"/>
</dbReference>
<dbReference type="InterPro" id="IPR003439">
    <property type="entry name" value="ABC_transporter-like_ATP-bd"/>
</dbReference>
<proteinExistence type="predicted"/>
<evidence type="ECO:0000313" key="3">
    <source>
        <dbReference type="Proteomes" id="UP000434409"/>
    </source>
</evidence>
<dbReference type="GO" id="GO:0016887">
    <property type="term" value="F:ATP hydrolysis activity"/>
    <property type="evidence" value="ECO:0007669"/>
    <property type="project" value="InterPro"/>
</dbReference>
<keyword evidence="2" id="KW-0067">ATP-binding</keyword>
<dbReference type="Gene3D" id="3.40.50.300">
    <property type="entry name" value="P-loop containing nucleotide triphosphate hydrolases"/>
    <property type="match status" value="1"/>
</dbReference>
<dbReference type="PANTHER" id="PTHR43875">
    <property type="entry name" value="MALTODEXTRIN IMPORT ATP-BINDING PROTEIN MSMX"/>
    <property type="match status" value="1"/>
</dbReference>